<evidence type="ECO:0008006" key="3">
    <source>
        <dbReference type="Google" id="ProtNLM"/>
    </source>
</evidence>
<accession>A0A438DW49</accession>
<name>A0A438DW49_VITVI</name>
<evidence type="ECO:0000313" key="1">
    <source>
        <dbReference type="EMBL" id="RVW39642.1"/>
    </source>
</evidence>
<protein>
    <recommendedName>
        <fullName evidence="3">Reverse transcriptase zinc-binding domain-containing protein</fullName>
    </recommendedName>
</protein>
<proteinExistence type="predicted"/>
<organism evidence="1 2">
    <name type="scientific">Vitis vinifera</name>
    <name type="common">Grape</name>
    <dbReference type="NCBI Taxonomy" id="29760"/>
    <lineage>
        <taxon>Eukaryota</taxon>
        <taxon>Viridiplantae</taxon>
        <taxon>Streptophyta</taxon>
        <taxon>Embryophyta</taxon>
        <taxon>Tracheophyta</taxon>
        <taxon>Spermatophyta</taxon>
        <taxon>Magnoliopsida</taxon>
        <taxon>eudicotyledons</taxon>
        <taxon>Gunneridae</taxon>
        <taxon>Pentapetalae</taxon>
        <taxon>rosids</taxon>
        <taxon>Vitales</taxon>
        <taxon>Vitaceae</taxon>
        <taxon>Viteae</taxon>
        <taxon>Vitis</taxon>
    </lineage>
</organism>
<evidence type="ECO:0000313" key="2">
    <source>
        <dbReference type="Proteomes" id="UP000288805"/>
    </source>
</evidence>
<comment type="caution">
    <text evidence="1">The sequence shown here is derived from an EMBL/GenBank/DDBJ whole genome shotgun (WGS) entry which is preliminary data.</text>
</comment>
<reference evidence="1 2" key="1">
    <citation type="journal article" date="2018" name="PLoS Genet.">
        <title>Population sequencing reveals clonal diversity and ancestral inbreeding in the grapevine cultivar Chardonnay.</title>
        <authorList>
            <person name="Roach M.J."/>
            <person name="Johnson D.L."/>
            <person name="Bohlmann J."/>
            <person name="van Vuuren H.J."/>
            <person name="Jones S.J."/>
            <person name="Pretorius I.S."/>
            <person name="Schmidt S.A."/>
            <person name="Borneman A.R."/>
        </authorList>
    </citation>
    <scope>NUCLEOTIDE SEQUENCE [LARGE SCALE GENOMIC DNA]</scope>
    <source>
        <strain evidence="2">cv. Chardonnay</strain>
        <tissue evidence="1">Leaf</tissue>
    </source>
</reference>
<dbReference type="EMBL" id="QGNW01001475">
    <property type="protein sequence ID" value="RVW39642.1"/>
    <property type="molecule type" value="Genomic_DNA"/>
</dbReference>
<dbReference type="Proteomes" id="UP000288805">
    <property type="component" value="Unassembled WGS sequence"/>
</dbReference>
<sequence length="113" mass="13400">MNWNFLQEVMEKMGLGQKWVGWMDEGWRFALEREGYEVSFWKAIRKKREVFKSKGHFIVGNGRKVKFWLDKWCGDAVPKAPFHVFFATAKSKKSWGSDMREQKAGRGVGHWRN</sequence>
<dbReference type="AlphaFoldDB" id="A0A438DW49"/>
<gene>
    <name evidence="1" type="ORF">CK203_109975</name>
</gene>